<accession>A0A239PJT7</accession>
<name>A0A239PJT7_9PROT</name>
<proteinExistence type="predicted"/>
<dbReference type="InterPro" id="IPR011041">
    <property type="entry name" value="Quinoprot_gluc/sorb_DH_b-prop"/>
</dbReference>
<keyword evidence="5" id="KW-1185">Reference proteome</keyword>
<organism evidence="4 5">
    <name type="scientific">Amphiplicatus metriothermophilus</name>
    <dbReference type="NCBI Taxonomy" id="1519374"/>
    <lineage>
        <taxon>Bacteria</taxon>
        <taxon>Pseudomonadati</taxon>
        <taxon>Pseudomonadota</taxon>
        <taxon>Alphaproteobacteria</taxon>
        <taxon>Parvularculales</taxon>
        <taxon>Parvularculaceae</taxon>
        <taxon>Amphiplicatus</taxon>
    </lineage>
</organism>
<dbReference type="InterPro" id="IPR012938">
    <property type="entry name" value="Glc/Sorbosone_DH"/>
</dbReference>
<dbReference type="InterPro" id="IPR011042">
    <property type="entry name" value="6-blade_b-propeller_TolB-like"/>
</dbReference>
<dbReference type="PANTHER" id="PTHR19328">
    <property type="entry name" value="HEDGEHOG-INTERACTING PROTEIN"/>
    <property type="match status" value="1"/>
</dbReference>
<dbReference type="AlphaFoldDB" id="A0A239PJT7"/>
<keyword evidence="2" id="KW-0732">Signal</keyword>
<evidence type="ECO:0000259" key="3">
    <source>
        <dbReference type="Pfam" id="PF07995"/>
    </source>
</evidence>
<dbReference type="Proteomes" id="UP000198346">
    <property type="component" value="Unassembled WGS sequence"/>
</dbReference>
<dbReference type="PANTHER" id="PTHR19328:SF75">
    <property type="entry name" value="ALDOSE SUGAR DEHYDROGENASE YLII"/>
    <property type="match status" value="1"/>
</dbReference>
<evidence type="ECO:0000313" key="5">
    <source>
        <dbReference type="Proteomes" id="UP000198346"/>
    </source>
</evidence>
<evidence type="ECO:0000256" key="1">
    <source>
        <dbReference type="SAM" id="MobiDB-lite"/>
    </source>
</evidence>
<sequence>MARRLRFLLVASAFALAACSNENASSAAGPDRPKGGGDPALQTTLAEPAPEGERALNVEVLAEGLVNPWCVAFLPDGTILVTERAGRLRVIRDGALVEEPVAGVPEVYAHNQAGLFDILPHPDFAENRTVFLAYAHGTDRANALRVARATFDGAALNDLEVIYEAKPMKEAGYHYGGKIVYAPDGTLWVSVGEGSRYKELAQDMTTSFGAIIRINQDGSIPEDNPDFGEDALPELWTKGHRNPQGLAWDGERGILWSNEHGPRGGDEINVIEKGANYGWPLASYGIDYNGARITPFTEYEGTRQPFKYWTPSIGVSGLAVYRGDLFPDWDGDLFVGAMATRALHRIDLDEAGNEIGEERYLLGERVRDVRVGPDGAIYVTTEDRQGAPIGQVLRLTPQ</sequence>
<feature type="chain" id="PRO_5012851111" evidence="2">
    <location>
        <begin position="18"/>
        <end position="398"/>
    </location>
</feature>
<feature type="region of interest" description="Disordered" evidence="1">
    <location>
        <begin position="24"/>
        <end position="49"/>
    </location>
</feature>
<feature type="signal peptide" evidence="2">
    <location>
        <begin position="1"/>
        <end position="17"/>
    </location>
</feature>
<dbReference type="OrthoDB" id="9770043at2"/>
<feature type="domain" description="Glucose/Sorbosone dehydrogenase" evidence="3">
    <location>
        <begin position="66"/>
        <end position="387"/>
    </location>
</feature>
<reference evidence="4 5" key="1">
    <citation type="submission" date="2017-07" db="EMBL/GenBank/DDBJ databases">
        <authorList>
            <person name="Sun Z.S."/>
            <person name="Albrecht U."/>
            <person name="Echele G."/>
            <person name="Lee C.C."/>
        </authorList>
    </citation>
    <scope>NUCLEOTIDE SEQUENCE [LARGE SCALE GENOMIC DNA]</scope>
    <source>
        <strain evidence="4 5">CGMCC 1.12710</strain>
    </source>
</reference>
<dbReference type="Gene3D" id="2.120.10.30">
    <property type="entry name" value="TolB, C-terminal domain"/>
    <property type="match status" value="1"/>
</dbReference>
<gene>
    <name evidence="4" type="ORF">SAMN06297382_0400</name>
</gene>
<dbReference type="EMBL" id="FZQA01000001">
    <property type="protein sequence ID" value="SNT67907.1"/>
    <property type="molecule type" value="Genomic_DNA"/>
</dbReference>
<dbReference type="RefSeq" id="WP_089410904.1">
    <property type="nucleotide sequence ID" value="NZ_FZQA01000001.1"/>
</dbReference>
<dbReference type="Pfam" id="PF07995">
    <property type="entry name" value="GSDH"/>
    <property type="match status" value="1"/>
</dbReference>
<evidence type="ECO:0000313" key="4">
    <source>
        <dbReference type="EMBL" id="SNT67907.1"/>
    </source>
</evidence>
<dbReference type="SUPFAM" id="SSF50952">
    <property type="entry name" value="Soluble quinoprotein glucose dehydrogenase"/>
    <property type="match status" value="1"/>
</dbReference>
<dbReference type="PROSITE" id="PS51257">
    <property type="entry name" value="PROKAR_LIPOPROTEIN"/>
    <property type="match status" value="1"/>
</dbReference>
<protein>
    <submittedName>
        <fullName evidence="4">Glucose/arabinose dehydrogenase, beta-propeller fold</fullName>
    </submittedName>
</protein>
<evidence type="ECO:0000256" key="2">
    <source>
        <dbReference type="SAM" id="SignalP"/>
    </source>
</evidence>